<keyword evidence="2" id="KW-1133">Transmembrane helix</keyword>
<feature type="transmembrane region" description="Helical" evidence="2">
    <location>
        <begin position="117"/>
        <end position="136"/>
    </location>
</feature>
<evidence type="ECO:0008006" key="5">
    <source>
        <dbReference type="Google" id="ProtNLM"/>
    </source>
</evidence>
<feature type="region of interest" description="Disordered" evidence="1">
    <location>
        <begin position="1"/>
        <end position="49"/>
    </location>
</feature>
<feature type="compositionally biased region" description="Gly residues" evidence="1">
    <location>
        <begin position="28"/>
        <end position="43"/>
    </location>
</feature>
<reference evidence="3" key="1">
    <citation type="submission" date="2020-12" db="EMBL/GenBank/DDBJ databases">
        <title>Genomic characterization of non-nitrogen-fixing Frankia strains.</title>
        <authorList>
            <person name="Carlos-Shanley C."/>
            <person name="Guerra T."/>
            <person name="Hahn D."/>
        </authorList>
    </citation>
    <scope>NUCLEOTIDE SEQUENCE</scope>
    <source>
        <strain evidence="3">CN6</strain>
    </source>
</reference>
<dbReference type="RefSeq" id="WP_202999192.1">
    <property type="nucleotide sequence ID" value="NZ_JADWYU010000196.1"/>
</dbReference>
<evidence type="ECO:0000256" key="2">
    <source>
        <dbReference type="SAM" id="Phobius"/>
    </source>
</evidence>
<keyword evidence="2" id="KW-0812">Transmembrane</keyword>
<feature type="transmembrane region" description="Helical" evidence="2">
    <location>
        <begin position="196"/>
        <end position="217"/>
    </location>
</feature>
<comment type="caution">
    <text evidence="3">The sequence shown here is derived from an EMBL/GenBank/DDBJ whole genome shotgun (WGS) entry which is preliminary data.</text>
</comment>
<keyword evidence="2" id="KW-0472">Membrane</keyword>
<feature type="compositionally biased region" description="Low complexity" evidence="1">
    <location>
        <begin position="1"/>
        <end position="11"/>
    </location>
</feature>
<accession>A0A937RH23</accession>
<feature type="compositionally biased region" description="Low complexity" evidence="1">
    <location>
        <begin position="286"/>
        <end position="307"/>
    </location>
</feature>
<protein>
    <recommendedName>
        <fullName evidence="5">DUF2567 domain-containing protein</fullName>
    </recommendedName>
</protein>
<organism evidence="3 4">
    <name type="scientific">Frankia nepalensis</name>
    <dbReference type="NCBI Taxonomy" id="1836974"/>
    <lineage>
        <taxon>Bacteria</taxon>
        <taxon>Bacillati</taxon>
        <taxon>Actinomycetota</taxon>
        <taxon>Actinomycetes</taxon>
        <taxon>Frankiales</taxon>
        <taxon>Frankiaceae</taxon>
        <taxon>Frankia</taxon>
    </lineage>
</organism>
<dbReference type="EMBL" id="JAEACQ010000196">
    <property type="protein sequence ID" value="MBL7628840.1"/>
    <property type="molecule type" value="Genomic_DNA"/>
</dbReference>
<feature type="compositionally biased region" description="Acidic residues" evidence="1">
    <location>
        <begin position="15"/>
        <end position="26"/>
    </location>
</feature>
<feature type="transmembrane region" description="Helical" evidence="2">
    <location>
        <begin position="70"/>
        <end position="92"/>
    </location>
</feature>
<proteinExistence type="predicted"/>
<feature type="transmembrane region" description="Helical" evidence="2">
    <location>
        <begin position="148"/>
        <end position="167"/>
    </location>
</feature>
<dbReference type="Proteomes" id="UP000604475">
    <property type="component" value="Unassembled WGS sequence"/>
</dbReference>
<dbReference type="AlphaFoldDB" id="A0A937RH23"/>
<evidence type="ECO:0000313" key="3">
    <source>
        <dbReference type="EMBL" id="MBL7628840.1"/>
    </source>
</evidence>
<gene>
    <name evidence="3" type="ORF">I7412_17085</name>
</gene>
<keyword evidence="4" id="KW-1185">Reference proteome</keyword>
<name>A0A937RH23_9ACTN</name>
<feature type="region of interest" description="Disordered" evidence="1">
    <location>
        <begin position="259"/>
        <end position="320"/>
    </location>
</feature>
<evidence type="ECO:0000313" key="4">
    <source>
        <dbReference type="Proteomes" id="UP000604475"/>
    </source>
</evidence>
<evidence type="ECO:0000256" key="1">
    <source>
        <dbReference type="SAM" id="MobiDB-lite"/>
    </source>
</evidence>
<sequence>MTGALGPTVPGGQDGDGDGDQDELDDPGGPGGDGFGGHAGPGGTATDARGHRAHRRLPVFLGHLDPGLRAGLVCLLGLTLAGPLLGLLWAAVSPRLDLTAAISGSETAFAAQGDIDATFGFICLGAGVVAGLLARWRAADAGWPVPVALGLGGGAGSLIAGAVGHAIRSPDVLDKLPDGANDYVIDLVDMKVRAPGLYLVLPVVALLVLALTLWLPAPWPPRRRASRTPPEEQEPDAVFATASAFRPVAHLPMSTALDDPAVTVNPSGPPVAGATPNGASPHGSTNASANGSGSDGAGPDDPASSGAPGPPGEHGRRMPG</sequence>